<dbReference type="Proteomes" id="UP000585905">
    <property type="component" value="Unassembled WGS sequence"/>
</dbReference>
<evidence type="ECO:0008006" key="4">
    <source>
        <dbReference type="Google" id="ProtNLM"/>
    </source>
</evidence>
<dbReference type="EMBL" id="JACGWX010000002">
    <property type="protein sequence ID" value="MBA8847428.1"/>
    <property type="molecule type" value="Genomic_DNA"/>
</dbReference>
<accession>A0A839ECN2</accession>
<protein>
    <recommendedName>
        <fullName evidence="4">TadE-like protein</fullName>
    </recommendedName>
</protein>
<evidence type="ECO:0000256" key="1">
    <source>
        <dbReference type="SAM" id="Phobius"/>
    </source>
</evidence>
<dbReference type="AlphaFoldDB" id="A0A839ECN2"/>
<proteinExistence type="predicted"/>
<comment type="caution">
    <text evidence="2">The sequence shown here is derived from an EMBL/GenBank/DDBJ whole genome shotgun (WGS) entry which is preliminary data.</text>
</comment>
<keyword evidence="1" id="KW-1133">Transmembrane helix</keyword>
<name>A0A839ECN2_9MICO</name>
<evidence type="ECO:0000313" key="3">
    <source>
        <dbReference type="Proteomes" id="UP000585905"/>
    </source>
</evidence>
<gene>
    <name evidence="2" type="ORF">FHX53_001013</name>
</gene>
<feature type="transmembrane region" description="Helical" evidence="1">
    <location>
        <begin position="20"/>
        <end position="45"/>
    </location>
</feature>
<evidence type="ECO:0000313" key="2">
    <source>
        <dbReference type="EMBL" id="MBA8847428.1"/>
    </source>
</evidence>
<keyword evidence="3" id="KW-1185">Reference proteome</keyword>
<reference evidence="2 3" key="1">
    <citation type="submission" date="2020-07" db="EMBL/GenBank/DDBJ databases">
        <title>Sequencing the genomes of 1000 actinobacteria strains.</title>
        <authorList>
            <person name="Klenk H.-P."/>
        </authorList>
    </citation>
    <scope>NUCLEOTIDE SEQUENCE [LARGE SCALE GENOMIC DNA]</scope>
    <source>
        <strain evidence="2 3">DSM 19663</strain>
    </source>
</reference>
<sequence length="149" mass="15530">MRRSSRATDDAGSASIEFLTAGMLLLVPIVYLVILVASVQSAALATEGAARQAARVFVQAPSIEAGEASAARALELALADHGVSAETRVTITCTPDPADCLARRSWVTVRIDARVPLPLVPPFLDVRAPLVVPLEAASTQQVSRFGGAP</sequence>
<keyword evidence="1" id="KW-0472">Membrane</keyword>
<dbReference type="RefSeq" id="WP_182490276.1">
    <property type="nucleotide sequence ID" value="NZ_BAAAOV010000014.1"/>
</dbReference>
<organism evidence="2 3">
    <name type="scientific">Microcella alkalica</name>
    <dbReference type="NCBI Taxonomy" id="355930"/>
    <lineage>
        <taxon>Bacteria</taxon>
        <taxon>Bacillati</taxon>
        <taxon>Actinomycetota</taxon>
        <taxon>Actinomycetes</taxon>
        <taxon>Micrococcales</taxon>
        <taxon>Microbacteriaceae</taxon>
        <taxon>Microcella</taxon>
    </lineage>
</organism>
<keyword evidence="1" id="KW-0812">Transmembrane</keyword>